<feature type="transmembrane region" description="Helical" evidence="10">
    <location>
        <begin position="240"/>
        <end position="259"/>
    </location>
</feature>
<feature type="transmembrane region" description="Helical" evidence="10">
    <location>
        <begin position="367"/>
        <end position="385"/>
    </location>
</feature>
<feature type="transmembrane region" description="Helical" evidence="10">
    <location>
        <begin position="173"/>
        <end position="195"/>
    </location>
</feature>
<comment type="similarity">
    <text evidence="2 8">Belongs to the major facilitator superfamily. Sugar transporter (TC 2.A.1.1) family.</text>
</comment>
<dbReference type="InterPro" id="IPR050360">
    <property type="entry name" value="MFS_Sugar_Transporters"/>
</dbReference>
<organism evidence="12 13">
    <name type="scientific">Lachancea meyersii CBS 8951</name>
    <dbReference type="NCBI Taxonomy" id="1266667"/>
    <lineage>
        <taxon>Eukaryota</taxon>
        <taxon>Fungi</taxon>
        <taxon>Dikarya</taxon>
        <taxon>Ascomycota</taxon>
        <taxon>Saccharomycotina</taxon>
        <taxon>Saccharomycetes</taxon>
        <taxon>Saccharomycetales</taxon>
        <taxon>Saccharomycetaceae</taxon>
        <taxon>Lachancea</taxon>
    </lineage>
</organism>
<evidence type="ECO:0000256" key="10">
    <source>
        <dbReference type="SAM" id="Phobius"/>
    </source>
</evidence>
<dbReference type="Proteomes" id="UP000191144">
    <property type="component" value="Chromosome G"/>
</dbReference>
<evidence type="ECO:0000256" key="1">
    <source>
        <dbReference type="ARBA" id="ARBA00004141"/>
    </source>
</evidence>
<evidence type="ECO:0000259" key="11">
    <source>
        <dbReference type="PROSITE" id="PS50850"/>
    </source>
</evidence>
<evidence type="ECO:0000256" key="5">
    <source>
        <dbReference type="ARBA" id="ARBA00022692"/>
    </source>
</evidence>
<keyword evidence="4" id="KW-0762">Sugar transport</keyword>
<dbReference type="FunFam" id="1.20.1250.20:FF:000044">
    <property type="entry name" value="Hexose transporter Hxt3p"/>
    <property type="match status" value="1"/>
</dbReference>
<name>A0A1G4KBT4_9SACH</name>
<keyword evidence="6 10" id="KW-1133">Transmembrane helix</keyword>
<dbReference type="OrthoDB" id="5141738at2759"/>
<feature type="region of interest" description="Disordered" evidence="9">
    <location>
        <begin position="17"/>
        <end position="45"/>
    </location>
</feature>
<dbReference type="InterPro" id="IPR005828">
    <property type="entry name" value="MFS_sugar_transport-like"/>
</dbReference>
<accession>A0A1G4KBT4</accession>
<gene>
    <name evidence="12" type="ORF">LAME_0G18404G</name>
</gene>
<evidence type="ECO:0000256" key="9">
    <source>
        <dbReference type="SAM" id="MobiDB-lite"/>
    </source>
</evidence>
<feature type="transmembrane region" description="Helical" evidence="10">
    <location>
        <begin position="148"/>
        <end position="167"/>
    </location>
</feature>
<keyword evidence="5 10" id="KW-0812">Transmembrane</keyword>
<dbReference type="InterPro" id="IPR036259">
    <property type="entry name" value="MFS_trans_sf"/>
</dbReference>
<evidence type="ECO:0000256" key="4">
    <source>
        <dbReference type="ARBA" id="ARBA00022597"/>
    </source>
</evidence>
<feature type="compositionally biased region" description="Polar residues" evidence="9">
    <location>
        <begin position="21"/>
        <end position="34"/>
    </location>
</feature>
<evidence type="ECO:0000256" key="2">
    <source>
        <dbReference type="ARBA" id="ARBA00010992"/>
    </source>
</evidence>
<feature type="transmembrane region" description="Helical" evidence="10">
    <location>
        <begin position="469"/>
        <end position="491"/>
    </location>
</feature>
<dbReference type="EMBL" id="LT598484">
    <property type="protein sequence ID" value="SCV01773.1"/>
    <property type="molecule type" value="Genomic_DNA"/>
</dbReference>
<feature type="domain" description="Major facilitator superfamily (MFS) profile" evidence="11">
    <location>
        <begin position="71"/>
        <end position="522"/>
    </location>
</feature>
<evidence type="ECO:0000256" key="8">
    <source>
        <dbReference type="RuleBase" id="RU003346"/>
    </source>
</evidence>
<feature type="transmembrane region" description="Helical" evidence="10">
    <location>
        <begin position="392"/>
        <end position="415"/>
    </location>
</feature>
<keyword evidence="7 10" id="KW-0472">Membrane</keyword>
<evidence type="ECO:0000256" key="7">
    <source>
        <dbReference type="ARBA" id="ARBA00023136"/>
    </source>
</evidence>
<feature type="compositionally biased region" description="Basic and acidic residues" evidence="9">
    <location>
        <begin position="35"/>
        <end position="45"/>
    </location>
</feature>
<dbReference type="CDD" id="cd17356">
    <property type="entry name" value="MFS_HXT"/>
    <property type="match status" value="1"/>
</dbReference>
<dbReference type="InterPro" id="IPR003663">
    <property type="entry name" value="Sugar/inositol_transpt"/>
</dbReference>
<feature type="transmembrane region" description="Helical" evidence="10">
    <location>
        <begin position="116"/>
        <end position="136"/>
    </location>
</feature>
<dbReference type="GO" id="GO:0055056">
    <property type="term" value="F:D-glucose transmembrane transporter activity"/>
    <property type="evidence" value="ECO:0007669"/>
    <property type="project" value="UniProtKB-ARBA"/>
</dbReference>
<dbReference type="PROSITE" id="PS00216">
    <property type="entry name" value="SUGAR_TRANSPORT_1"/>
    <property type="match status" value="1"/>
</dbReference>
<dbReference type="PROSITE" id="PS00217">
    <property type="entry name" value="SUGAR_TRANSPORT_2"/>
    <property type="match status" value="1"/>
</dbReference>
<dbReference type="PRINTS" id="PR00171">
    <property type="entry name" value="SUGRTRNSPORT"/>
</dbReference>
<dbReference type="Gene3D" id="1.20.1250.20">
    <property type="entry name" value="MFS general substrate transporter like domains"/>
    <property type="match status" value="1"/>
</dbReference>
<dbReference type="SUPFAM" id="SSF103473">
    <property type="entry name" value="MFS general substrate transporter"/>
    <property type="match status" value="1"/>
</dbReference>
<evidence type="ECO:0000313" key="13">
    <source>
        <dbReference type="Proteomes" id="UP000191144"/>
    </source>
</evidence>
<evidence type="ECO:0000256" key="3">
    <source>
        <dbReference type="ARBA" id="ARBA00022448"/>
    </source>
</evidence>
<keyword evidence="3 8" id="KW-0813">Transport</keyword>
<feature type="transmembrane region" description="Helical" evidence="10">
    <location>
        <begin position="497"/>
        <end position="518"/>
    </location>
</feature>
<dbReference type="PANTHER" id="PTHR48022">
    <property type="entry name" value="PLASTIDIC GLUCOSE TRANSPORTER 4"/>
    <property type="match status" value="1"/>
</dbReference>
<protein>
    <submittedName>
        <fullName evidence="12">LAME_0G18404g1_1</fullName>
    </submittedName>
</protein>
<feature type="transmembrane region" description="Helical" evidence="10">
    <location>
        <begin position="62"/>
        <end position="84"/>
    </location>
</feature>
<dbReference type="AlphaFoldDB" id="A0A1G4KBT4"/>
<evidence type="ECO:0000256" key="6">
    <source>
        <dbReference type="ARBA" id="ARBA00022989"/>
    </source>
</evidence>
<proteinExistence type="inferred from homology"/>
<dbReference type="GO" id="GO:0005351">
    <property type="term" value="F:carbohydrate:proton symporter activity"/>
    <property type="evidence" value="ECO:0007669"/>
    <property type="project" value="TreeGrafter"/>
</dbReference>
<comment type="subcellular location">
    <subcellularLocation>
        <location evidence="1">Membrane</location>
        <topology evidence="1">Multi-pass membrane protein</topology>
    </subcellularLocation>
</comment>
<dbReference type="NCBIfam" id="TIGR00879">
    <property type="entry name" value="SP"/>
    <property type="match status" value="1"/>
</dbReference>
<dbReference type="PANTHER" id="PTHR48022:SF75">
    <property type="entry name" value="GALACTOSE TRANSPORTER-RELATED"/>
    <property type="match status" value="1"/>
</dbReference>
<evidence type="ECO:0000313" key="12">
    <source>
        <dbReference type="EMBL" id="SCV01773.1"/>
    </source>
</evidence>
<dbReference type="InterPro" id="IPR005829">
    <property type="entry name" value="Sugar_transporter_CS"/>
</dbReference>
<reference evidence="13" key="1">
    <citation type="submission" date="2016-03" db="EMBL/GenBank/DDBJ databases">
        <authorList>
            <person name="Devillers Hugo."/>
        </authorList>
    </citation>
    <scope>NUCLEOTIDE SEQUENCE [LARGE SCALE GENOMIC DNA]</scope>
</reference>
<dbReference type="InterPro" id="IPR020846">
    <property type="entry name" value="MFS_dom"/>
</dbReference>
<dbReference type="Pfam" id="PF00083">
    <property type="entry name" value="Sugar_tr"/>
    <property type="match status" value="1"/>
</dbReference>
<feature type="transmembrane region" description="Helical" evidence="10">
    <location>
        <begin position="207"/>
        <end position="228"/>
    </location>
</feature>
<dbReference type="GO" id="GO:0005886">
    <property type="term" value="C:plasma membrane"/>
    <property type="evidence" value="ECO:0007669"/>
    <property type="project" value="TreeGrafter"/>
</dbReference>
<sequence>MSAAAYNNGTAASATPVDLHSTVSHGSQLSTPSNKESRDDLKDTRFPEDAVEKEIDIPKKPASAYITVVLLCLCVAFGGFVFGWDTGTISGFVQQTDFKRRFGEINSKGEYYLSNVRTGLIVAILNIGCAFGGIILSKVGDMYGRRIGLMTVVVVYVVGIIIQIASIDKWYQYFIGRIISGLGIGGIAVLSPMLISEVAPKHLRGTLIACFQLMITFGIFLGYCTNYGVKTYTNSVQWRVPLGLCFAWALFMIAGMCFVPESPRYLVEKGKIEEAKRSVARSNKVSIEDPAVQVEIDLIAAGVEAEKMAGSASWGELFSTKTKVFQRLIMGIMIQSLQQLTGDNYFFYYGTTIFKAVGLTDSFQTSIVIGIVNFASTFVGIYTVEKFGRRKCLLWGAASMVACFVVYSSVGVTRLYPDGPKHKENSNTGAGNCMIVFTCFYIFCFATTWAPMAYIVVAESYPLRVKSKCMAIATASNWLWGFLIAFFTPFITSAINFYYGYVFMGCLVFAFFYVFFFVPETKGLTLEEVQELWEEGVLPWKSASWLPPSRRGADYNNEELMHDEKPWYKRMI</sequence>
<dbReference type="PROSITE" id="PS50850">
    <property type="entry name" value="MFS"/>
    <property type="match status" value="1"/>
</dbReference>
<feature type="transmembrane region" description="Helical" evidence="10">
    <location>
        <begin position="435"/>
        <end position="457"/>
    </location>
</feature>
<keyword evidence="13" id="KW-1185">Reference proteome</keyword>